<feature type="compositionally biased region" description="Low complexity" evidence="1">
    <location>
        <begin position="170"/>
        <end position="182"/>
    </location>
</feature>
<gene>
    <name evidence="2" type="ORF">Hamer_G007735</name>
</gene>
<reference evidence="2" key="1">
    <citation type="journal article" date="2021" name="Sci. Adv.">
        <title>The American lobster genome reveals insights on longevity, neural, and immune adaptations.</title>
        <authorList>
            <person name="Polinski J.M."/>
            <person name="Zimin A.V."/>
            <person name="Clark K.F."/>
            <person name="Kohn A.B."/>
            <person name="Sadowski N."/>
            <person name="Timp W."/>
            <person name="Ptitsyn A."/>
            <person name="Khanna P."/>
            <person name="Romanova D.Y."/>
            <person name="Williams P."/>
            <person name="Greenwood S.J."/>
            <person name="Moroz L.L."/>
            <person name="Walt D.R."/>
            <person name="Bodnar A.G."/>
        </authorList>
    </citation>
    <scope>NUCLEOTIDE SEQUENCE</scope>
    <source>
        <strain evidence="2">GMGI-L3</strain>
    </source>
</reference>
<proteinExistence type="predicted"/>
<evidence type="ECO:0000313" key="2">
    <source>
        <dbReference type="EMBL" id="KAG7160951.1"/>
    </source>
</evidence>
<protein>
    <submittedName>
        <fullName evidence="2">Uncharacterized protein</fullName>
    </submittedName>
</protein>
<organism evidence="2 3">
    <name type="scientific">Homarus americanus</name>
    <name type="common">American lobster</name>
    <dbReference type="NCBI Taxonomy" id="6706"/>
    <lineage>
        <taxon>Eukaryota</taxon>
        <taxon>Metazoa</taxon>
        <taxon>Ecdysozoa</taxon>
        <taxon>Arthropoda</taxon>
        <taxon>Crustacea</taxon>
        <taxon>Multicrustacea</taxon>
        <taxon>Malacostraca</taxon>
        <taxon>Eumalacostraca</taxon>
        <taxon>Eucarida</taxon>
        <taxon>Decapoda</taxon>
        <taxon>Pleocyemata</taxon>
        <taxon>Astacidea</taxon>
        <taxon>Nephropoidea</taxon>
        <taxon>Nephropidae</taxon>
        <taxon>Homarus</taxon>
    </lineage>
</organism>
<comment type="caution">
    <text evidence="2">The sequence shown here is derived from an EMBL/GenBank/DDBJ whole genome shotgun (WGS) entry which is preliminary data.</text>
</comment>
<feature type="compositionally biased region" description="Basic residues" evidence="1">
    <location>
        <begin position="142"/>
        <end position="156"/>
    </location>
</feature>
<feature type="region of interest" description="Disordered" evidence="1">
    <location>
        <begin position="142"/>
        <end position="182"/>
    </location>
</feature>
<evidence type="ECO:0000256" key="1">
    <source>
        <dbReference type="SAM" id="MobiDB-lite"/>
    </source>
</evidence>
<dbReference type="AlphaFoldDB" id="A0A8J5JNF0"/>
<accession>A0A8J5JNF0</accession>
<sequence length="359" mass="38738">MNIVGRETGRGRNIIGVKDMSLGEGHGSWGRTWFVGKDMGRGDGHGSWGDTTTHPGAASVWWWSSREVLGSPHAPRHLTHTHSSPVTDTVAAAATSRRFFHWESASKPALNRCGYRSTSPHHPTAAAAVLPHLHHGHYPCPHHHHLRHHHRARRRHFTGESPPWPRRSSEVSPPSIASSWHTDTSSLLTSDSFSGGSSTLSADGTNITTDTLFVSHNALLSAARMSSTGAPRSTMEGNGGTSTAAAREVKQYLNRTLFPRPSSTLHGYASLYHRLKKLPGSHRKTRQQGKASPTSGSDSGSGGLRQDDQGGSDMDDVDIVEDKLHSPPRIEIHIYVPTAAATTAAATAPPHEEDSAIPF</sequence>
<name>A0A8J5JNF0_HOMAM</name>
<dbReference type="Proteomes" id="UP000747542">
    <property type="component" value="Unassembled WGS sequence"/>
</dbReference>
<feature type="region of interest" description="Disordered" evidence="1">
    <location>
        <begin position="278"/>
        <end position="316"/>
    </location>
</feature>
<evidence type="ECO:0000313" key="3">
    <source>
        <dbReference type="Proteomes" id="UP000747542"/>
    </source>
</evidence>
<keyword evidence="3" id="KW-1185">Reference proteome</keyword>
<feature type="compositionally biased region" description="Basic residues" evidence="1">
    <location>
        <begin position="278"/>
        <end position="287"/>
    </location>
</feature>
<dbReference type="EMBL" id="JAHLQT010030594">
    <property type="protein sequence ID" value="KAG7160951.1"/>
    <property type="molecule type" value="Genomic_DNA"/>
</dbReference>